<evidence type="ECO:0000313" key="11">
    <source>
        <dbReference type="EMBL" id="ETN37546.1"/>
    </source>
</evidence>
<dbReference type="GO" id="GO:0043565">
    <property type="term" value="F:sequence-specific DNA binding"/>
    <property type="evidence" value="ECO:0007669"/>
    <property type="project" value="TreeGrafter"/>
</dbReference>
<keyword evidence="7" id="KW-0539">Nucleus</keyword>
<dbReference type="GO" id="GO:0000981">
    <property type="term" value="F:DNA-binding transcription factor activity, RNA polymerase II-specific"/>
    <property type="evidence" value="ECO:0007669"/>
    <property type="project" value="InterPro"/>
</dbReference>
<feature type="transmembrane region" description="Helical" evidence="9">
    <location>
        <begin position="508"/>
        <end position="527"/>
    </location>
</feature>
<evidence type="ECO:0000256" key="5">
    <source>
        <dbReference type="ARBA" id="ARBA00023125"/>
    </source>
</evidence>
<dbReference type="InParanoid" id="W2RM10"/>
<dbReference type="eggNOG" id="ENOG502SKAB">
    <property type="taxonomic scope" value="Eukaryota"/>
</dbReference>
<evidence type="ECO:0000313" key="12">
    <source>
        <dbReference type="Proteomes" id="UP000030752"/>
    </source>
</evidence>
<evidence type="ECO:0000256" key="7">
    <source>
        <dbReference type="ARBA" id="ARBA00023242"/>
    </source>
</evidence>
<dbReference type="CDD" id="cd00067">
    <property type="entry name" value="GAL4"/>
    <property type="match status" value="1"/>
</dbReference>
<dbReference type="Gene3D" id="4.10.240.10">
    <property type="entry name" value="Zn(2)-C6 fungal-type DNA-binding domain"/>
    <property type="match status" value="1"/>
</dbReference>
<dbReference type="SMART" id="SM00066">
    <property type="entry name" value="GAL4"/>
    <property type="match status" value="1"/>
</dbReference>
<dbReference type="OrthoDB" id="189997at2759"/>
<dbReference type="CDD" id="cd12148">
    <property type="entry name" value="fungal_TF_MHR"/>
    <property type="match status" value="1"/>
</dbReference>
<keyword evidence="2" id="KW-0479">Metal-binding</keyword>
<dbReference type="PROSITE" id="PS50048">
    <property type="entry name" value="ZN2_CY6_FUNGAL_2"/>
    <property type="match status" value="1"/>
</dbReference>
<dbReference type="SMART" id="SM00906">
    <property type="entry name" value="Fungal_trans"/>
    <property type="match status" value="1"/>
</dbReference>
<dbReference type="PANTHER" id="PTHR47782">
    <property type="entry name" value="ZN(II)2CYS6 TRANSCRIPTION FACTOR (EUROFUNG)-RELATED"/>
    <property type="match status" value="1"/>
</dbReference>
<comment type="subcellular location">
    <subcellularLocation>
        <location evidence="1">Nucleus</location>
    </subcellularLocation>
</comment>
<evidence type="ECO:0000256" key="4">
    <source>
        <dbReference type="ARBA" id="ARBA00023015"/>
    </source>
</evidence>
<keyword evidence="4" id="KW-0805">Transcription regulation</keyword>
<evidence type="ECO:0000256" key="2">
    <source>
        <dbReference type="ARBA" id="ARBA00022723"/>
    </source>
</evidence>
<dbReference type="InterPro" id="IPR007219">
    <property type="entry name" value="XnlR_reg_dom"/>
</dbReference>
<dbReference type="EMBL" id="KB822723">
    <property type="protein sequence ID" value="ETN37546.1"/>
    <property type="molecule type" value="Genomic_DNA"/>
</dbReference>
<reference evidence="11 12" key="1">
    <citation type="submission" date="2013-03" db="EMBL/GenBank/DDBJ databases">
        <title>The Genome Sequence of Phialophora europaea CBS 101466.</title>
        <authorList>
            <consortium name="The Broad Institute Genomics Platform"/>
            <person name="Cuomo C."/>
            <person name="de Hoog S."/>
            <person name="Gorbushina A."/>
            <person name="Walker B."/>
            <person name="Young S.K."/>
            <person name="Zeng Q."/>
            <person name="Gargeya S."/>
            <person name="Fitzgerald M."/>
            <person name="Haas B."/>
            <person name="Abouelleil A."/>
            <person name="Allen A.W."/>
            <person name="Alvarado L."/>
            <person name="Arachchi H.M."/>
            <person name="Berlin A.M."/>
            <person name="Chapman S.B."/>
            <person name="Gainer-Dewar J."/>
            <person name="Goldberg J."/>
            <person name="Griggs A."/>
            <person name="Gujja S."/>
            <person name="Hansen M."/>
            <person name="Howarth C."/>
            <person name="Imamovic A."/>
            <person name="Ireland A."/>
            <person name="Larimer J."/>
            <person name="McCowan C."/>
            <person name="Murphy C."/>
            <person name="Pearson M."/>
            <person name="Poon T.W."/>
            <person name="Priest M."/>
            <person name="Roberts A."/>
            <person name="Saif S."/>
            <person name="Shea T."/>
            <person name="Sisk P."/>
            <person name="Sykes S."/>
            <person name="Wortman J."/>
            <person name="Nusbaum C."/>
            <person name="Birren B."/>
        </authorList>
    </citation>
    <scope>NUCLEOTIDE SEQUENCE [LARGE SCALE GENOMIC DNA]</scope>
    <source>
        <strain evidence="11 12">CBS 101466</strain>
    </source>
</reference>
<dbReference type="GO" id="GO:0006351">
    <property type="term" value="P:DNA-templated transcription"/>
    <property type="evidence" value="ECO:0007669"/>
    <property type="project" value="InterPro"/>
</dbReference>
<dbReference type="Pfam" id="PF00172">
    <property type="entry name" value="Zn_clus"/>
    <property type="match status" value="1"/>
</dbReference>
<keyword evidence="6" id="KW-0804">Transcription</keyword>
<name>W2RM10_CYPE1</name>
<keyword evidence="9" id="KW-0812">Transmembrane</keyword>
<gene>
    <name evidence="11" type="ORF">HMPREF1541_07168</name>
</gene>
<dbReference type="PROSITE" id="PS00463">
    <property type="entry name" value="ZN2_CY6_FUNGAL_1"/>
    <property type="match status" value="1"/>
</dbReference>
<proteinExistence type="predicted"/>
<dbReference type="RefSeq" id="XP_008719715.1">
    <property type="nucleotide sequence ID" value="XM_008721493.1"/>
</dbReference>
<keyword evidence="9" id="KW-1133">Transmembrane helix</keyword>
<dbReference type="InterPro" id="IPR001138">
    <property type="entry name" value="Zn2Cys6_DnaBD"/>
</dbReference>
<keyword evidence="5" id="KW-0238">DNA-binding</keyword>
<dbReference type="GO" id="GO:0005634">
    <property type="term" value="C:nucleus"/>
    <property type="evidence" value="ECO:0007669"/>
    <property type="project" value="UniProtKB-SubCell"/>
</dbReference>
<evidence type="ECO:0000256" key="9">
    <source>
        <dbReference type="SAM" id="Phobius"/>
    </source>
</evidence>
<dbReference type="GO" id="GO:0008270">
    <property type="term" value="F:zinc ion binding"/>
    <property type="evidence" value="ECO:0007669"/>
    <property type="project" value="InterPro"/>
</dbReference>
<evidence type="ECO:0000256" key="8">
    <source>
        <dbReference type="SAM" id="MobiDB-lite"/>
    </source>
</evidence>
<feature type="region of interest" description="Disordered" evidence="8">
    <location>
        <begin position="82"/>
        <end position="103"/>
    </location>
</feature>
<evidence type="ECO:0000256" key="3">
    <source>
        <dbReference type="ARBA" id="ARBA00022833"/>
    </source>
</evidence>
<dbReference type="InterPro" id="IPR052202">
    <property type="entry name" value="Yeast_MetPath_Reg"/>
</dbReference>
<evidence type="ECO:0000256" key="6">
    <source>
        <dbReference type="ARBA" id="ARBA00023163"/>
    </source>
</evidence>
<sequence>MPDSPRKQARRIRVGPRTLLACSKCKEKKLRCDDKTPSCKNCQRFGTDCLVEDPITKRQQPRNYIDALEHRVAQLEDALAQQRPSAQSSPLAASEVSPQHSQRLQTGDDLIASDTFASRVATLGLNAGGLEPRYLGPSSAFSFSRIISSSLLKAAPVKHNDNTAAQVEETSQQIACLLPEYESAVALSNAYFRSIQQQYPFLYEPTFREWENDMLSPGKQISSSDYLPLFFLYAVYAIGAILLPQSGHNAQRLFASAQLYIDHVLPLDNLESIQALLCCAVYSLRAATGPSIWQLSGLALRQCIDLGYHRTASRHGATSSPVRLQLQRRAFWTAFTIDCSQSTTLGRPLGVPVHEINAEYPLDLDDEYISENGLLKPPRSSCHEPPTTMSVAIHVFHSRYLWARIHTELFSDMAIRFPAPEPRLEELRAEIETWFNTRPPVPAQGTDALVLFGCEDWFSTNYSFSILLLYRMKLADGSGNVPDAILLECATAAANVCRRYRRQFIGRSVGYTWQALHFLFLAGLTYLHCLWTSSTVRTRIRNDQVSSTCMDCTMLLVAMAERWHGVAPYRDIFEALANRTMTMLVEQGRDEQPAAASSASHQDEPDDLDWAQWIADITDTGMSGTVNKLLTDLRESSG</sequence>
<dbReference type="HOGENOM" id="CLU_012331_1_0_1"/>
<dbReference type="VEuPathDB" id="FungiDB:HMPREF1541_07168"/>
<evidence type="ECO:0000259" key="10">
    <source>
        <dbReference type="PROSITE" id="PS50048"/>
    </source>
</evidence>
<dbReference type="Pfam" id="PF04082">
    <property type="entry name" value="Fungal_trans"/>
    <property type="match status" value="1"/>
</dbReference>
<dbReference type="PANTHER" id="PTHR47782:SF12">
    <property type="entry name" value="ZN(II)2CYS6 TRANSCRIPTION FACTOR (EUROFUNG)"/>
    <property type="match status" value="1"/>
</dbReference>
<keyword evidence="12" id="KW-1185">Reference proteome</keyword>
<dbReference type="SUPFAM" id="SSF57701">
    <property type="entry name" value="Zn2/Cys6 DNA-binding domain"/>
    <property type="match status" value="1"/>
</dbReference>
<dbReference type="GeneID" id="19974507"/>
<dbReference type="InterPro" id="IPR036864">
    <property type="entry name" value="Zn2-C6_fun-type_DNA-bd_sf"/>
</dbReference>
<dbReference type="Proteomes" id="UP000030752">
    <property type="component" value="Unassembled WGS sequence"/>
</dbReference>
<accession>W2RM10</accession>
<keyword evidence="9" id="KW-0472">Membrane</keyword>
<dbReference type="AlphaFoldDB" id="W2RM10"/>
<feature type="domain" description="Zn(2)-C6 fungal-type" evidence="10">
    <location>
        <begin position="21"/>
        <end position="51"/>
    </location>
</feature>
<keyword evidence="3" id="KW-0862">Zinc</keyword>
<protein>
    <recommendedName>
        <fullName evidence="10">Zn(2)-C6 fungal-type domain-containing protein</fullName>
    </recommendedName>
</protein>
<evidence type="ECO:0000256" key="1">
    <source>
        <dbReference type="ARBA" id="ARBA00004123"/>
    </source>
</evidence>
<organism evidence="11 12">
    <name type="scientific">Cyphellophora europaea (strain CBS 101466)</name>
    <name type="common">Phialophora europaea</name>
    <dbReference type="NCBI Taxonomy" id="1220924"/>
    <lineage>
        <taxon>Eukaryota</taxon>
        <taxon>Fungi</taxon>
        <taxon>Dikarya</taxon>
        <taxon>Ascomycota</taxon>
        <taxon>Pezizomycotina</taxon>
        <taxon>Eurotiomycetes</taxon>
        <taxon>Chaetothyriomycetidae</taxon>
        <taxon>Chaetothyriales</taxon>
        <taxon>Cyphellophoraceae</taxon>
        <taxon>Cyphellophora</taxon>
    </lineage>
</organism>
<dbReference type="GO" id="GO:0045944">
    <property type="term" value="P:positive regulation of transcription by RNA polymerase II"/>
    <property type="evidence" value="ECO:0007669"/>
    <property type="project" value="TreeGrafter"/>
</dbReference>